<dbReference type="Gene3D" id="3.40.50.150">
    <property type="entry name" value="Vaccinia Virus protein VP39"/>
    <property type="match status" value="1"/>
</dbReference>
<dbReference type="SUPFAM" id="SSF53335">
    <property type="entry name" value="S-adenosyl-L-methionine-dependent methyltransferases"/>
    <property type="match status" value="1"/>
</dbReference>
<dbReference type="OrthoDB" id="5642573at2"/>
<evidence type="ECO:0000259" key="2">
    <source>
        <dbReference type="Pfam" id="PF08241"/>
    </source>
</evidence>
<dbReference type="AlphaFoldDB" id="A0A2G1QI78"/>
<dbReference type="Proteomes" id="UP000221168">
    <property type="component" value="Unassembled WGS sequence"/>
</dbReference>
<dbReference type="InterPro" id="IPR029063">
    <property type="entry name" value="SAM-dependent_MTases_sf"/>
</dbReference>
<evidence type="ECO:0000256" key="1">
    <source>
        <dbReference type="ARBA" id="ARBA00022679"/>
    </source>
</evidence>
<protein>
    <submittedName>
        <fullName evidence="3">Methyltransferase type 11</fullName>
    </submittedName>
</protein>
<dbReference type="EMBL" id="PDVP01000017">
    <property type="protein sequence ID" value="PHP65222.1"/>
    <property type="molecule type" value="Genomic_DNA"/>
</dbReference>
<comment type="caution">
    <text evidence="3">The sequence shown here is derived from an EMBL/GenBank/DDBJ whole genome shotgun (WGS) entry which is preliminary data.</text>
</comment>
<organism evidence="3 4">
    <name type="scientific">Zhengella mangrovi</name>
    <dbReference type="NCBI Taxonomy" id="1982044"/>
    <lineage>
        <taxon>Bacteria</taxon>
        <taxon>Pseudomonadati</taxon>
        <taxon>Pseudomonadota</taxon>
        <taxon>Alphaproteobacteria</taxon>
        <taxon>Hyphomicrobiales</taxon>
        <taxon>Notoacmeibacteraceae</taxon>
        <taxon>Zhengella</taxon>
    </lineage>
</organism>
<dbReference type="PANTHER" id="PTHR44068:SF1">
    <property type="entry name" value="HYPOTHETICAL LOC100005854"/>
    <property type="match status" value="1"/>
</dbReference>
<dbReference type="InterPro" id="IPR013216">
    <property type="entry name" value="Methyltransf_11"/>
</dbReference>
<evidence type="ECO:0000313" key="4">
    <source>
        <dbReference type="Proteomes" id="UP000221168"/>
    </source>
</evidence>
<keyword evidence="3" id="KW-0489">Methyltransferase</keyword>
<keyword evidence="1 3" id="KW-0808">Transferase</keyword>
<dbReference type="PANTHER" id="PTHR44068">
    <property type="entry name" value="ZGC:194242"/>
    <property type="match status" value="1"/>
</dbReference>
<dbReference type="GO" id="GO:0016126">
    <property type="term" value="P:sterol biosynthetic process"/>
    <property type="evidence" value="ECO:0007669"/>
    <property type="project" value="TreeGrafter"/>
</dbReference>
<dbReference type="CDD" id="cd02440">
    <property type="entry name" value="AdoMet_MTases"/>
    <property type="match status" value="1"/>
</dbReference>
<accession>A0A2G1QI78</accession>
<gene>
    <name evidence="3" type="ORF">CSC94_20130</name>
</gene>
<feature type="domain" description="Methyltransferase type 11" evidence="2">
    <location>
        <begin position="57"/>
        <end position="155"/>
    </location>
</feature>
<dbReference type="Pfam" id="PF08241">
    <property type="entry name" value="Methyltransf_11"/>
    <property type="match status" value="1"/>
</dbReference>
<sequence>MSAGLQRRDVWAATGHQLRRPDGRAGWVLGHLMSHFNWKPYLAAIHDLDIRPDHHVLELGFGSGRGLKRVLTHLDGGMLTAVDHSPTMVAMARRKNAAAIRASRLDLREGPFSPLPFADQSFDRILAVNVAYFFDRAGHDMRDCFRVLKGGGRLCLYVTERATMEKWRFCEAETHRTFDRGEAVDLLTEAGFDRGAIEVLPVSLGFGIRGLVLTATR</sequence>
<proteinExistence type="predicted"/>
<name>A0A2G1QI78_9HYPH</name>
<dbReference type="GO" id="GO:0032259">
    <property type="term" value="P:methylation"/>
    <property type="evidence" value="ECO:0007669"/>
    <property type="project" value="UniProtKB-KW"/>
</dbReference>
<dbReference type="InterPro" id="IPR050447">
    <property type="entry name" value="Erg6_SMT_methyltransf"/>
</dbReference>
<reference evidence="3 4" key="1">
    <citation type="submission" date="2017-10" db="EMBL/GenBank/DDBJ databases">
        <title>Sedimentibacterium mangrovi gen. nov., sp. nov., a novel member of family Phyllobacteriacea isolated from mangrove sediment.</title>
        <authorList>
            <person name="Liao H."/>
            <person name="Tian Y."/>
        </authorList>
    </citation>
    <scope>NUCLEOTIDE SEQUENCE [LARGE SCALE GENOMIC DNA]</scope>
    <source>
        <strain evidence="3 4">X9-2-2</strain>
    </source>
</reference>
<evidence type="ECO:0000313" key="3">
    <source>
        <dbReference type="EMBL" id="PHP65222.1"/>
    </source>
</evidence>
<keyword evidence="4" id="KW-1185">Reference proteome</keyword>
<dbReference type="GO" id="GO:0003838">
    <property type="term" value="F:sterol 24-C-methyltransferase activity"/>
    <property type="evidence" value="ECO:0007669"/>
    <property type="project" value="TreeGrafter"/>
</dbReference>
<dbReference type="RefSeq" id="WP_099308180.1">
    <property type="nucleotide sequence ID" value="NZ_PDVP01000017.1"/>
</dbReference>